<evidence type="ECO:0000313" key="2">
    <source>
        <dbReference type="Proteomes" id="UP000288805"/>
    </source>
</evidence>
<dbReference type="EMBL" id="QGNW01000272">
    <property type="protein sequence ID" value="RVW79993.1"/>
    <property type="molecule type" value="Genomic_DNA"/>
</dbReference>
<dbReference type="Proteomes" id="UP000288805">
    <property type="component" value="Unassembled WGS sequence"/>
</dbReference>
<gene>
    <name evidence="1" type="ORF">CK203_047459</name>
</gene>
<accession>A0A438H6J6</accession>
<name>A0A438H6J6_VITVI</name>
<proteinExistence type="predicted"/>
<evidence type="ECO:0000313" key="1">
    <source>
        <dbReference type="EMBL" id="RVW79993.1"/>
    </source>
</evidence>
<organism evidence="1 2">
    <name type="scientific">Vitis vinifera</name>
    <name type="common">Grape</name>
    <dbReference type="NCBI Taxonomy" id="29760"/>
    <lineage>
        <taxon>Eukaryota</taxon>
        <taxon>Viridiplantae</taxon>
        <taxon>Streptophyta</taxon>
        <taxon>Embryophyta</taxon>
        <taxon>Tracheophyta</taxon>
        <taxon>Spermatophyta</taxon>
        <taxon>Magnoliopsida</taxon>
        <taxon>eudicotyledons</taxon>
        <taxon>Gunneridae</taxon>
        <taxon>Pentapetalae</taxon>
        <taxon>rosids</taxon>
        <taxon>Vitales</taxon>
        <taxon>Vitaceae</taxon>
        <taxon>Viteae</taxon>
        <taxon>Vitis</taxon>
    </lineage>
</organism>
<comment type="caution">
    <text evidence="1">The sequence shown here is derived from an EMBL/GenBank/DDBJ whole genome shotgun (WGS) entry which is preliminary data.</text>
</comment>
<protein>
    <submittedName>
        <fullName evidence="1">Uncharacterized protein</fullName>
    </submittedName>
</protein>
<sequence length="132" mass="14125">MCSFLWGLQYAVSAPVVEEEAETVVFPRGALAIDLSQIVSTEICPSYLSSCREGPGFSYGLNWALAGKGVIVNDKAFRNLKSSELQQKGTTIAESLSGLPIHVRGDVLGGASEIPKAQFSKLLKQACCSSWL</sequence>
<reference evidence="1 2" key="1">
    <citation type="journal article" date="2018" name="PLoS Genet.">
        <title>Population sequencing reveals clonal diversity and ancestral inbreeding in the grapevine cultivar Chardonnay.</title>
        <authorList>
            <person name="Roach M.J."/>
            <person name="Johnson D.L."/>
            <person name="Bohlmann J."/>
            <person name="van Vuuren H.J."/>
            <person name="Jones S.J."/>
            <person name="Pretorius I.S."/>
            <person name="Schmidt S.A."/>
            <person name="Borneman A.R."/>
        </authorList>
    </citation>
    <scope>NUCLEOTIDE SEQUENCE [LARGE SCALE GENOMIC DNA]</scope>
    <source>
        <strain evidence="2">cv. Chardonnay</strain>
        <tissue evidence="1">Leaf</tissue>
    </source>
</reference>
<dbReference type="AlphaFoldDB" id="A0A438H6J6"/>